<feature type="compositionally biased region" description="Polar residues" evidence="2">
    <location>
        <begin position="128"/>
        <end position="138"/>
    </location>
</feature>
<dbReference type="OMA" id="VIGHAMH"/>
<keyword evidence="1" id="KW-0808">Transferase</keyword>
<sequence>MSFEEVTLQFPLLRINCGTHTNTSLSSPAMVNVVTPVVDIEGDAFLPLSPLDAVMNTYRVVILYIYPPPPSNAANYDLDKLRRSFVSLVDEDYPVLVGTLDVDQKTGTVSVKQTPEQRRRGGSAIRFESNSTSSKTTDDAISSLSWEFMPKTRSGGEIIAVKGSILADGGMAIGVDCSHVLFDGEATLTFMKAWGQHYSGVSNQDRLVINHERHLLAGNGKASRLPHPEFQIVPAEPLVRREDGSLAPKAAATPPNTAQHVFHLSPETMVKLKRTAECGYKHPKIAHGSGPSYISTLDTITALFTILITRARGHGRDFRVSTAVNGRKRLEPPLPENYAGNAVFHAISPYTSEDLRGDKEDVQSGVSASTLSRVARCIRSSILERDSEFMRDAIAFLSNQKTGLSSVNDNVNFFCGPDVAFTCWAKMGLYDAEFGGTRPWYASIPRVQCMDGFVLITEAVRGADGLDVLVCLEAATMKKFMGLCADVEFLQG</sequence>
<protein>
    <recommendedName>
        <fullName evidence="5">Transferase</fullName>
    </recommendedName>
</protein>
<proteinExistence type="predicted"/>
<dbReference type="EMBL" id="JH159157">
    <property type="protein sequence ID" value="EGZ12753.1"/>
    <property type="molecule type" value="Genomic_DNA"/>
</dbReference>
<evidence type="ECO:0000313" key="4">
    <source>
        <dbReference type="Proteomes" id="UP000002640"/>
    </source>
</evidence>
<dbReference type="Pfam" id="PF02458">
    <property type="entry name" value="Transferase"/>
    <property type="match status" value="1"/>
</dbReference>
<dbReference type="GeneID" id="20642303"/>
<dbReference type="RefSeq" id="XP_009533086.1">
    <property type="nucleotide sequence ID" value="XM_009534791.1"/>
</dbReference>
<gene>
    <name evidence="3" type="ORF">PHYSODRAFT_303554</name>
</gene>
<dbReference type="InParanoid" id="G4ZVP7"/>
<dbReference type="SMR" id="G4ZVP7"/>
<accession>G4ZVP7</accession>
<organism evidence="3 4">
    <name type="scientific">Phytophthora sojae (strain P6497)</name>
    <name type="common">Soybean stem and root rot agent</name>
    <name type="synonym">Phytophthora megasperma f. sp. glycines</name>
    <dbReference type="NCBI Taxonomy" id="1094619"/>
    <lineage>
        <taxon>Eukaryota</taxon>
        <taxon>Sar</taxon>
        <taxon>Stramenopiles</taxon>
        <taxon>Oomycota</taxon>
        <taxon>Peronosporomycetes</taxon>
        <taxon>Peronosporales</taxon>
        <taxon>Peronosporaceae</taxon>
        <taxon>Phytophthora</taxon>
    </lineage>
</organism>
<name>G4ZVP7_PHYSP</name>
<dbReference type="PANTHER" id="PTHR31642">
    <property type="entry name" value="TRICHOTHECENE 3-O-ACETYLTRANSFERASE"/>
    <property type="match status" value="1"/>
</dbReference>
<dbReference type="Proteomes" id="UP000002640">
    <property type="component" value="Unassembled WGS sequence"/>
</dbReference>
<dbReference type="AlphaFoldDB" id="G4ZVP7"/>
<dbReference type="GO" id="GO:0016747">
    <property type="term" value="F:acyltransferase activity, transferring groups other than amino-acyl groups"/>
    <property type="evidence" value="ECO:0007669"/>
    <property type="project" value="TreeGrafter"/>
</dbReference>
<evidence type="ECO:0000256" key="2">
    <source>
        <dbReference type="SAM" id="MobiDB-lite"/>
    </source>
</evidence>
<dbReference type="KEGG" id="psoj:PHYSODRAFT_303554"/>
<dbReference type="Gene3D" id="3.30.559.10">
    <property type="entry name" value="Chloramphenicol acetyltransferase-like domain"/>
    <property type="match status" value="2"/>
</dbReference>
<dbReference type="InterPro" id="IPR023213">
    <property type="entry name" value="CAT-like_dom_sf"/>
</dbReference>
<dbReference type="STRING" id="1094619.G4ZVP7"/>
<keyword evidence="4" id="KW-1185">Reference proteome</keyword>
<dbReference type="PANTHER" id="PTHR31642:SF310">
    <property type="entry name" value="FATTY ALCOHOL:CAFFEOYL-COA ACYLTRANSFERASE"/>
    <property type="match status" value="1"/>
</dbReference>
<dbReference type="InterPro" id="IPR050317">
    <property type="entry name" value="Plant_Fungal_Acyltransferase"/>
</dbReference>
<evidence type="ECO:0000313" key="3">
    <source>
        <dbReference type="EMBL" id="EGZ12753.1"/>
    </source>
</evidence>
<evidence type="ECO:0000256" key="1">
    <source>
        <dbReference type="ARBA" id="ARBA00022679"/>
    </source>
</evidence>
<reference evidence="3 4" key="1">
    <citation type="journal article" date="2006" name="Science">
        <title>Phytophthora genome sequences uncover evolutionary origins and mechanisms of pathogenesis.</title>
        <authorList>
            <person name="Tyler B.M."/>
            <person name="Tripathy S."/>
            <person name="Zhang X."/>
            <person name="Dehal P."/>
            <person name="Jiang R.H."/>
            <person name="Aerts A."/>
            <person name="Arredondo F.D."/>
            <person name="Baxter L."/>
            <person name="Bensasson D."/>
            <person name="Beynon J.L."/>
            <person name="Chapman J."/>
            <person name="Damasceno C.M."/>
            <person name="Dorrance A.E."/>
            <person name="Dou D."/>
            <person name="Dickerman A.W."/>
            <person name="Dubchak I.L."/>
            <person name="Garbelotto M."/>
            <person name="Gijzen M."/>
            <person name="Gordon S.G."/>
            <person name="Govers F."/>
            <person name="Grunwald N.J."/>
            <person name="Huang W."/>
            <person name="Ivors K.L."/>
            <person name="Jones R.W."/>
            <person name="Kamoun S."/>
            <person name="Krampis K."/>
            <person name="Lamour K.H."/>
            <person name="Lee M.K."/>
            <person name="McDonald W.H."/>
            <person name="Medina M."/>
            <person name="Meijer H.J."/>
            <person name="Nordberg E.K."/>
            <person name="Maclean D.J."/>
            <person name="Ospina-Giraldo M.D."/>
            <person name="Morris P.F."/>
            <person name="Phuntumart V."/>
            <person name="Putnam N.H."/>
            <person name="Rash S."/>
            <person name="Rose J.K."/>
            <person name="Sakihama Y."/>
            <person name="Salamov A.A."/>
            <person name="Savidor A."/>
            <person name="Scheuring C.F."/>
            <person name="Smith B.M."/>
            <person name="Sobral B.W."/>
            <person name="Terry A."/>
            <person name="Torto-Alalibo T.A."/>
            <person name="Win J."/>
            <person name="Xu Z."/>
            <person name="Zhang H."/>
            <person name="Grigoriev I.V."/>
            <person name="Rokhsar D.S."/>
            <person name="Boore J.L."/>
        </authorList>
    </citation>
    <scope>NUCLEOTIDE SEQUENCE [LARGE SCALE GENOMIC DNA]</scope>
    <source>
        <strain evidence="3 4">P6497</strain>
    </source>
</reference>
<evidence type="ECO:0008006" key="5">
    <source>
        <dbReference type="Google" id="ProtNLM"/>
    </source>
</evidence>
<feature type="region of interest" description="Disordered" evidence="2">
    <location>
        <begin position="113"/>
        <end position="138"/>
    </location>
</feature>